<dbReference type="Proteomes" id="UP000001194">
    <property type="component" value="Unassembled WGS sequence"/>
</dbReference>
<feature type="compositionally biased region" description="Basic residues" evidence="1">
    <location>
        <begin position="142"/>
        <end position="153"/>
    </location>
</feature>
<dbReference type="AlphaFoldDB" id="B0DZN6"/>
<evidence type="ECO:0000256" key="1">
    <source>
        <dbReference type="SAM" id="MobiDB-lite"/>
    </source>
</evidence>
<evidence type="ECO:0000313" key="3">
    <source>
        <dbReference type="Proteomes" id="UP000001194"/>
    </source>
</evidence>
<gene>
    <name evidence="2" type="ORF">LACBIDRAFT_334562</name>
</gene>
<dbReference type="HOGENOM" id="CLU_540868_0_0_1"/>
<dbReference type="KEGG" id="lbc:LACBIDRAFT_334562"/>
<organism evidence="3">
    <name type="scientific">Laccaria bicolor (strain S238N-H82 / ATCC MYA-4686)</name>
    <name type="common">Bicoloured deceiver</name>
    <name type="synonym">Laccaria laccata var. bicolor</name>
    <dbReference type="NCBI Taxonomy" id="486041"/>
    <lineage>
        <taxon>Eukaryota</taxon>
        <taxon>Fungi</taxon>
        <taxon>Dikarya</taxon>
        <taxon>Basidiomycota</taxon>
        <taxon>Agaricomycotina</taxon>
        <taxon>Agaricomycetes</taxon>
        <taxon>Agaricomycetidae</taxon>
        <taxon>Agaricales</taxon>
        <taxon>Agaricineae</taxon>
        <taxon>Hydnangiaceae</taxon>
        <taxon>Laccaria</taxon>
    </lineage>
</organism>
<dbReference type="RefSeq" id="XP_001889386.1">
    <property type="nucleotide sequence ID" value="XM_001889351.1"/>
</dbReference>
<dbReference type="GeneID" id="6085028"/>
<dbReference type="InParanoid" id="B0DZN6"/>
<keyword evidence="3" id="KW-1185">Reference proteome</keyword>
<name>B0DZN6_LACBS</name>
<feature type="region of interest" description="Disordered" evidence="1">
    <location>
        <begin position="1"/>
        <end position="72"/>
    </location>
</feature>
<dbReference type="OrthoDB" id="3065433at2759"/>
<accession>B0DZN6</accession>
<protein>
    <submittedName>
        <fullName evidence="2">Predicted protein</fullName>
    </submittedName>
</protein>
<sequence>MSSHSEDSEALEFPSSPGGEQRGWGSDSGDVGEPGEEADDRSNRKGHPGHVDMVMRPIMEVQEVEEDSDRDKVDFDLPQVLKIHVPARVTNPMCQSSPAVKGSKVKPMKRARNNAFTDEEDGEALPEKMKATPKCTVTKDPAKKKQKPTKLQHAKNSTKDRFIKQAPKRAGPFELMEKMGWERFLCEVVEITGQETENLDTTSMSWSFQKKEMYPLTNVASFKTMVTQVKSLKDPSSTIIVICLPIPKAQQTTIWAPQTMAEQVEQRLGQMPDDSLYGKKLSIDAQLVPIVEKLEELYPLGQCLRHPDVCCVAASNGWHFDIDTTRIKVWALAVVRRVTDVHCMLLGTNHFLTNQQIGGMAGDKHLPCPQMPGPNSYTVHSPWNMGSGHPQTYGSPQAYGSPLVFNQPQYPMFSLSPGSYHPIHGTGHLAAPVSPPNSSNAGPHKALHGWCMTKNLGEDEFSALVKLGYRVGDKFEVAELEHCPDWTSLAFFVRRRVLDAICDV</sequence>
<feature type="region of interest" description="Disordered" evidence="1">
    <location>
        <begin position="133"/>
        <end position="158"/>
    </location>
</feature>
<proteinExistence type="predicted"/>
<reference evidence="2 3" key="1">
    <citation type="journal article" date="2008" name="Nature">
        <title>The genome of Laccaria bicolor provides insights into mycorrhizal symbiosis.</title>
        <authorList>
            <person name="Martin F."/>
            <person name="Aerts A."/>
            <person name="Ahren D."/>
            <person name="Brun A."/>
            <person name="Danchin E.G.J."/>
            <person name="Duchaussoy F."/>
            <person name="Gibon J."/>
            <person name="Kohler A."/>
            <person name="Lindquist E."/>
            <person name="Pereda V."/>
            <person name="Salamov A."/>
            <person name="Shapiro H.J."/>
            <person name="Wuyts J."/>
            <person name="Blaudez D."/>
            <person name="Buee M."/>
            <person name="Brokstein P."/>
            <person name="Canbaeck B."/>
            <person name="Cohen D."/>
            <person name="Courty P.E."/>
            <person name="Coutinho P.M."/>
            <person name="Delaruelle C."/>
            <person name="Detter J.C."/>
            <person name="Deveau A."/>
            <person name="DiFazio S."/>
            <person name="Duplessis S."/>
            <person name="Fraissinet-Tachet L."/>
            <person name="Lucic E."/>
            <person name="Frey-Klett P."/>
            <person name="Fourrey C."/>
            <person name="Feussner I."/>
            <person name="Gay G."/>
            <person name="Grimwood J."/>
            <person name="Hoegger P.J."/>
            <person name="Jain P."/>
            <person name="Kilaru S."/>
            <person name="Labbe J."/>
            <person name="Lin Y.C."/>
            <person name="Legue V."/>
            <person name="Le Tacon F."/>
            <person name="Marmeisse R."/>
            <person name="Melayah D."/>
            <person name="Montanini B."/>
            <person name="Muratet M."/>
            <person name="Nehls U."/>
            <person name="Niculita-Hirzel H."/>
            <person name="Oudot-Le Secq M.P."/>
            <person name="Peter M."/>
            <person name="Quesneville H."/>
            <person name="Rajashekar B."/>
            <person name="Reich M."/>
            <person name="Rouhier N."/>
            <person name="Schmutz J."/>
            <person name="Yin T."/>
            <person name="Chalot M."/>
            <person name="Henrissat B."/>
            <person name="Kuees U."/>
            <person name="Lucas S."/>
            <person name="Van de Peer Y."/>
            <person name="Podila G.K."/>
            <person name="Polle A."/>
            <person name="Pukkila P.J."/>
            <person name="Richardson P.M."/>
            <person name="Rouze P."/>
            <person name="Sanders I.R."/>
            <person name="Stajich J.E."/>
            <person name="Tunlid A."/>
            <person name="Tuskan G."/>
            <person name="Grigoriev I.V."/>
        </authorList>
    </citation>
    <scope>NUCLEOTIDE SEQUENCE [LARGE SCALE GENOMIC DNA]</scope>
    <source>
        <strain evidence="3">S238N-H82 / ATCC MYA-4686</strain>
    </source>
</reference>
<evidence type="ECO:0000313" key="2">
    <source>
        <dbReference type="EMBL" id="EDQ99975.1"/>
    </source>
</evidence>
<dbReference type="EMBL" id="DS547156">
    <property type="protein sequence ID" value="EDQ99975.1"/>
    <property type="molecule type" value="Genomic_DNA"/>
</dbReference>